<reference evidence="6 7" key="1">
    <citation type="submission" date="2019-06" db="EMBL/GenBank/DDBJ databases">
        <title>Sequencing the genomes of 1000 actinobacteria strains.</title>
        <authorList>
            <person name="Klenk H.-P."/>
        </authorList>
    </citation>
    <scope>NUCLEOTIDE SEQUENCE [LARGE SCALE GENOMIC DNA]</scope>
    <source>
        <strain evidence="6 7">DSM 45301</strain>
    </source>
</reference>
<dbReference type="GO" id="GO:0004065">
    <property type="term" value="F:arylsulfatase activity"/>
    <property type="evidence" value="ECO:0007669"/>
    <property type="project" value="TreeGrafter"/>
</dbReference>
<comment type="similarity">
    <text evidence="1">Belongs to the sulfatase family.</text>
</comment>
<dbReference type="AlphaFoldDB" id="A0A543DIP7"/>
<evidence type="ECO:0000256" key="2">
    <source>
        <dbReference type="ARBA" id="ARBA00022723"/>
    </source>
</evidence>
<dbReference type="PROSITE" id="PS00149">
    <property type="entry name" value="SULFATASE_2"/>
    <property type="match status" value="1"/>
</dbReference>
<dbReference type="FunFam" id="3.40.720.10:FF:000047">
    <property type="entry name" value="Arylsulfatase"/>
    <property type="match status" value="1"/>
</dbReference>
<dbReference type="InterPro" id="IPR050738">
    <property type="entry name" value="Sulfatase"/>
</dbReference>
<keyword evidence="4" id="KW-0106">Calcium</keyword>
<comment type="caution">
    <text evidence="6">The sequence shown here is derived from an EMBL/GenBank/DDBJ whole genome shotgun (WGS) entry which is preliminary data.</text>
</comment>
<keyword evidence="7" id="KW-1185">Reference proteome</keyword>
<protein>
    <submittedName>
        <fullName evidence="6">Arylsulfatase</fullName>
    </submittedName>
</protein>
<evidence type="ECO:0000256" key="1">
    <source>
        <dbReference type="ARBA" id="ARBA00008779"/>
    </source>
</evidence>
<name>A0A543DIP7_9PSEU</name>
<dbReference type="Pfam" id="PF00884">
    <property type="entry name" value="Sulfatase"/>
    <property type="match status" value="1"/>
</dbReference>
<dbReference type="InterPro" id="IPR024607">
    <property type="entry name" value="Sulfatase_CS"/>
</dbReference>
<dbReference type="CDD" id="cd16025">
    <property type="entry name" value="PAS_like"/>
    <property type="match status" value="1"/>
</dbReference>
<dbReference type="InterPro" id="IPR017850">
    <property type="entry name" value="Alkaline_phosphatase_core_sf"/>
</dbReference>
<dbReference type="EMBL" id="VFPA01000003">
    <property type="protein sequence ID" value="TQM09208.1"/>
    <property type="molecule type" value="Genomic_DNA"/>
</dbReference>
<dbReference type="PANTHER" id="PTHR42693:SF53">
    <property type="entry name" value="ENDO-4-O-SULFATASE"/>
    <property type="match status" value="1"/>
</dbReference>
<dbReference type="Gene3D" id="3.40.720.10">
    <property type="entry name" value="Alkaline Phosphatase, subunit A"/>
    <property type="match status" value="1"/>
</dbReference>
<keyword evidence="2" id="KW-0479">Metal-binding</keyword>
<evidence type="ECO:0000313" key="7">
    <source>
        <dbReference type="Proteomes" id="UP000315677"/>
    </source>
</evidence>
<dbReference type="Gene3D" id="3.30.1120.10">
    <property type="match status" value="1"/>
</dbReference>
<dbReference type="InterPro" id="IPR000917">
    <property type="entry name" value="Sulfatase_N"/>
</dbReference>
<dbReference type="GO" id="GO:0046872">
    <property type="term" value="F:metal ion binding"/>
    <property type="evidence" value="ECO:0007669"/>
    <property type="project" value="UniProtKB-KW"/>
</dbReference>
<gene>
    <name evidence="6" type="ORF">FB558_4958</name>
</gene>
<evidence type="ECO:0000256" key="4">
    <source>
        <dbReference type="ARBA" id="ARBA00022837"/>
    </source>
</evidence>
<organism evidence="6 7">
    <name type="scientific">Pseudonocardia kunmingensis</name>
    <dbReference type="NCBI Taxonomy" id="630975"/>
    <lineage>
        <taxon>Bacteria</taxon>
        <taxon>Bacillati</taxon>
        <taxon>Actinomycetota</taxon>
        <taxon>Actinomycetes</taxon>
        <taxon>Pseudonocardiales</taxon>
        <taxon>Pseudonocardiaceae</taxon>
        <taxon>Pseudonocardia</taxon>
    </lineage>
</organism>
<proteinExistence type="inferred from homology"/>
<dbReference type="OrthoDB" id="9777306at2"/>
<feature type="domain" description="Sulfatase N-terminal" evidence="5">
    <location>
        <begin position="10"/>
        <end position="423"/>
    </location>
</feature>
<dbReference type="Proteomes" id="UP000315677">
    <property type="component" value="Unassembled WGS sequence"/>
</dbReference>
<keyword evidence="3" id="KW-0378">Hydrolase</keyword>
<dbReference type="SUPFAM" id="SSF53649">
    <property type="entry name" value="Alkaline phosphatase-like"/>
    <property type="match status" value="1"/>
</dbReference>
<accession>A0A543DIP7</accession>
<dbReference type="PANTHER" id="PTHR42693">
    <property type="entry name" value="ARYLSULFATASE FAMILY MEMBER"/>
    <property type="match status" value="1"/>
</dbReference>
<dbReference type="RefSeq" id="WP_142057240.1">
    <property type="nucleotide sequence ID" value="NZ_VFPA01000003.1"/>
</dbReference>
<evidence type="ECO:0000256" key="3">
    <source>
        <dbReference type="ARBA" id="ARBA00022801"/>
    </source>
</evidence>
<evidence type="ECO:0000313" key="6">
    <source>
        <dbReference type="EMBL" id="TQM09208.1"/>
    </source>
</evidence>
<evidence type="ECO:0000259" key="5">
    <source>
        <dbReference type="Pfam" id="PF00884"/>
    </source>
</evidence>
<sequence>MTNADQRARPDVLLILADDMGFSDIASYGGEVRTPALDRLAEGGVRMTQFYNTARCSPSRASLMTGLHPHQVGIGILNFDDSPDGYPGNLSEDCATVAEVLGDAGYATYLSGKWHLAVDMDNPNSAWPTRRGFDRFFGTLEGAGSFYQPRTLVRGEQNIEHEATAEGWFYTDAISDSAVEFLREHEDERPDDPFFMFLSYTAPHWPLHAAEEDIATYANRFDEGWDALREQRMKRLVDSGIISPEWDLSDRDERVPAWADAPHKEWEASRMEVYAAQIDRMDQGIAKVLRQLEDAGRLENTLVVFLSDNGGCAEEMPPESVKEFVGAFVPLKETSRTGGQVVPGNVPGLRPGPEETYQSYGRAWANLSNTPFREYKHWVHEGGISTPFIVHWPAGLQAAAGGLCTTPSQLVDVLPTIAEVAGAAYPAQRGGRPIPAPEGRSLLPALRGEADADRDLFWEHEGNCAVRRGRWKLVRKYRHPWELYDIDADRTELHDRASEHPDLVAELESAYAEWAQRCGVIPREKVLQIYAERGHGLPEE</sequence>